<accession>A0ABV2JEL6</accession>
<name>A0ABV2JEL6_9STRE</name>
<dbReference type="Pfam" id="PF01817">
    <property type="entry name" value="CM_2"/>
    <property type="match status" value="1"/>
</dbReference>
<keyword evidence="6" id="KW-1185">Reference proteome</keyword>
<dbReference type="InterPro" id="IPR032816">
    <property type="entry name" value="VTT_dom"/>
</dbReference>
<organism evidence="5 6">
    <name type="scientific">Streptococcus porcorum</name>
    <dbReference type="NCBI Taxonomy" id="701526"/>
    <lineage>
        <taxon>Bacteria</taxon>
        <taxon>Bacillati</taxon>
        <taxon>Bacillota</taxon>
        <taxon>Bacilli</taxon>
        <taxon>Lactobacillales</taxon>
        <taxon>Streptococcaceae</taxon>
        <taxon>Streptococcus</taxon>
    </lineage>
</organism>
<dbReference type="InterPro" id="IPR051331">
    <property type="entry name" value="Chorismate_mutase-related"/>
</dbReference>
<dbReference type="InterPro" id="IPR011279">
    <property type="entry name" value="Chorismate_mutase_GmP"/>
</dbReference>
<keyword evidence="3" id="KW-1133">Transmembrane helix</keyword>
<feature type="transmembrane region" description="Helical" evidence="3">
    <location>
        <begin position="176"/>
        <end position="194"/>
    </location>
</feature>
<dbReference type="PANTHER" id="PTHR38041:SF1">
    <property type="entry name" value="CHORISMATE MUTASE"/>
    <property type="match status" value="1"/>
</dbReference>
<dbReference type="InterPro" id="IPR036263">
    <property type="entry name" value="Chorismate_II_sf"/>
</dbReference>
<dbReference type="Proteomes" id="UP001549037">
    <property type="component" value="Unassembled WGS sequence"/>
</dbReference>
<evidence type="ECO:0000256" key="2">
    <source>
        <dbReference type="SAM" id="Coils"/>
    </source>
</evidence>
<feature type="transmembrane region" description="Helical" evidence="3">
    <location>
        <begin position="206"/>
        <end position="223"/>
    </location>
</feature>
<protein>
    <submittedName>
        <fullName evidence="5">Monofunctional chorismate mutase</fullName>
    </submittedName>
</protein>
<proteinExistence type="predicted"/>
<comment type="caution">
    <text evidence="5">The sequence shown here is derived from an EMBL/GenBank/DDBJ whole genome shotgun (WGS) entry which is preliminary data.</text>
</comment>
<dbReference type="NCBIfam" id="TIGR01805">
    <property type="entry name" value="CM_mono_grmpos"/>
    <property type="match status" value="1"/>
</dbReference>
<evidence type="ECO:0000313" key="5">
    <source>
        <dbReference type="EMBL" id="MET3634202.1"/>
    </source>
</evidence>
<keyword evidence="3" id="KW-0472">Membrane</keyword>
<dbReference type="RefSeq" id="WP_354368361.1">
    <property type="nucleotide sequence ID" value="NZ_JBEPLN010000010.1"/>
</dbReference>
<evidence type="ECO:0000259" key="4">
    <source>
        <dbReference type="PROSITE" id="PS51168"/>
    </source>
</evidence>
<dbReference type="SMART" id="SM00830">
    <property type="entry name" value="CM_2"/>
    <property type="match status" value="1"/>
</dbReference>
<feature type="domain" description="Chorismate mutase" evidence="4">
    <location>
        <begin position="230"/>
        <end position="320"/>
    </location>
</feature>
<feature type="transmembrane region" description="Helical" evidence="3">
    <location>
        <begin position="14"/>
        <end position="34"/>
    </location>
</feature>
<sequence length="321" mass="36273">MKALFNELKRKEKLNWWLSSVGVGGIFVLFYFLMLRYHDDFVFLLHLGESPSRLEQMFRAPTLFDYLLLLSLTALMSAVPFFSSSVICIANGLIFGPIIGLVVNIFGGMLGNFLSLQILKQTHLAQNSRRSGHVVDDLSHFKNPVLGLSLGYMVPVIPTFLVNYTAIELKLSRKEILSAIFLGMLPASALYAYGGDALFKGNKEQLLAIIGIVVAFALLYQLIKNKRMKKGKKMNLEQTRQMIDQVDKELVALLEKRMDLVQEVVAYKKANQMPILDQSREEAVLNKIAKLVTNKEYEACLLGTFSDIMKHSRDFQADKLK</sequence>
<keyword evidence="1" id="KW-0413">Isomerase</keyword>
<feature type="transmembrane region" description="Helical" evidence="3">
    <location>
        <begin position="94"/>
        <end position="114"/>
    </location>
</feature>
<dbReference type="PROSITE" id="PS51168">
    <property type="entry name" value="CHORISMATE_MUT_2"/>
    <property type="match status" value="1"/>
</dbReference>
<dbReference type="EMBL" id="JBEPLN010000010">
    <property type="protein sequence ID" value="MET3634202.1"/>
    <property type="molecule type" value="Genomic_DNA"/>
</dbReference>
<keyword evidence="3" id="KW-0812">Transmembrane</keyword>
<evidence type="ECO:0000256" key="3">
    <source>
        <dbReference type="SAM" id="Phobius"/>
    </source>
</evidence>
<dbReference type="Pfam" id="PF09335">
    <property type="entry name" value="VTT_dom"/>
    <property type="match status" value="1"/>
</dbReference>
<feature type="transmembrane region" description="Helical" evidence="3">
    <location>
        <begin position="63"/>
        <end position="82"/>
    </location>
</feature>
<evidence type="ECO:0000313" key="6">
    <source>
        <dbReference type="Proteomes" id="UP001549037"/>
    </source>
</evidence>
<dbReference type="Gene3D" id="1.20.59.10">
    <property type="entry name" value="Chorismate mutase"/>
    <property type="match status" value="1"/>
</dbReference>
<feature type="coiled-coil region" evidence="2">
    <location>
        <begin position="236"/>
        <end position="263"/>
    </location>
</feature>
<feature type="transmembrane region" description="Helical" evidence="3">
    <location>
        <begin position="145"/>
        <end position="164"/>
    </location>
</feature>
<dbReference type="InterPro" id="IPR036979">
    <property type="entry name" value="CM_dom_sf"/>
</dbReference>
<dbReference type="InterPro" id="IPR002701">
    <property type="entry name" value="CM_II_prokaryot"/>
</dbReference>
<gene>
    <name evidence="5" type="ORF">ABID28_000839</name>
</gene>
<reference evidence="5 6" key="1">
    <citation type="submission" date="2024-06" db="EMBL/GenBank/DDBJ databases">
        <title>Genomic Encyclopedia of Type Strains, Phase IV (KMG-IV): sequencing the most valuable type-strain genomes for metagenomic binning, comparative biology and taxonomic classification.</title>
        <authorList>
            <person name="Goeker M."/>
        </authorList>
    </citation>
    <scope>NUCLEOTIDE SEQUENCE [LARGE SCALE GENOMIC DNA]</scope>
    <source>
        <strain evidence="5 6">DSM 28302</strain>
    </source>
</reference>
<keyword evidence="2" id="KW-0175">Coiled coil</keyword>
<evidence type="ECO:0000256" key="1">
    <source>
        <dbReference type="ARBA" id="ARBA00023235"/>
    </source>
</evidence>
<dbReference type="PANTHER" id="PTHR38041">
    <property type="entry name" value="CHORISMATE MUTASE"/>
    <property type="match status" value="1"/>
</dbReference>
<dbReference type="SUPFAM" id="SSF48600">
    <property type="entry name" value="Chorismate mutase II"/>
    <property type="match status" value="1"/>
</dbReference>